<organism evidence="12 15">
    <name type="scientific">Paenirhodobacter populi</name>
    <dbReference type="NCBI Taxonomy" id="2306993"/>
    <lineage>
        <taxon>Bacteria</taxon>
        <taxon>Pseudomonadati</taxon>
        <taxon>Pseudomonadota</taxon>
        <taxon>Alphaproteobacteria</taxon>
        <taxon>Rhodobacterales</taxon>
        <taxon>Rhodobacter group</taxon>
        <taxon>Paenirhodobacter</taxon>
    </lineage>
</organism>
<evidence type="ECO:0000256" key="4">
    <source>
        <dbReference type="ARBA" id="ARBA00022729"/>
    </source>
</evidence>
<evidence type="ECO:0000256" key="2">
    <source>
        <dbReference type="ARBA" id="ARBA00022452"/>
    </source>
</evidence>
<dbReference type="AlphaFoldDB" id="A0A443J2Z3"/>
<evidence type="ECO:0000259" key="11">
    <source>
        <dbReference type="PROSITE" id="PS51779"/>
    </source>
</evidence>
<gene>
    <name evidence="8 12" type="primary">bamA</name>
    <name evidence="13" type="ORF">D2T30_02370</name>
    <name evidence="12" type="ORF">D2T33_02385</name>
</gene>
<dbReference type="Pfam" id="PF07244">
    <property type="entry name" value="POTRA"/>
    <property type="match status" value="4"/>
</dbReference>
<keyword evidence="2 8" id="KW-1134">Transmembrane beta strand</keyword>
<dbReference type="Proteomes" id="UP000284476">
    <property type="component" value="Unassembled WGS sequence"/>
</dbReference>
<keyword evidence="10" id="KW-1133">Transmembrane helix</keyword>
<dbReference type="InterPro" id="IPR010827">
    <property type="entry name" value="BamA/TamA_POTRA"/>
</dbReference>
<dbReference type="EMBL" id="SAUW01000002">
    <property type="protein sequence ID" value="RWR14822.1"/>
    <property type="molecule type" value="Genomic_DNA"/>
</dbReference>
<protein>
    <recommendedName>
        <fullName evidence="8 9">Outer membrane protein assembly factor BamA</fullName>
    </recommendedName>
</protein>
<dbReference type="Gene3D" id="2.40.160.50">
    <property type="entry name" value="membrane protein fhac: a member of the omp85/tpsb transporter family"/>
    <property type="match status" value="1"/>
</dbReference>
<evidence type="ECO:0000256" key="10">
    <source>
        <dbReference type="SAM" id="Phobius"/>
    </source>
</evidence>
<evidence type="ECO:0000256" key="9">
    <source>
        <dbReference type="NCBIfam" id="TIGR03303"/>
    </source>
</evidence>
<feature type="domain" description="POTRA" evidence="11">
    <location>
        <begin position="49"/>
        <end position="116"/>
    </location>
</feature>
<dbReference type="PIRSF" id="PIRSF006076">
    <property type="entry name" value="OM_assembly_OMP85"/>
    <property type="match status" value="1"/>
</dbReference>
<evidence type="ECO:0000256" key="6">
    <source>
        <dbReference type="ARBA" id="ARBA00023136"/>
    </source>
</evidence>
<keyword evidence="6 8" id="KW-0472">Membrane</keyword>
<dbReference type="NCBIfam" id="TIGR03303">
    <property type="entry name" value="OM_YaeT"/>
    <property type="match status" value="1"/>
</dbReference>
<dbReference type="Pfam" id="PF01103">
    <property type="entry name" value="Omp85"/>
    <property type="match status" value="1"/>
</dbReference>
<dbReference type="GO" id="GO:0043165">
    <property type="term" value="P:Gram-negative-bacterium-type cell outer membrane assembly"/>
    <property type="evidence" value="ECO:0007669"/>
    <property type="project" value="UniProtKB-UniRule"/>
</dbReference>
<evidence type="ECO:0000313" key="13">
    <source>
        <dbReference type="EMBL" id="RWR23975.1"/>
    </source>
</evidence>
<keyword evidence="5 8" id="KW-0677">Repeat</keyword>
<keyword evidence="3 8" id="KW-0812">Transmembrane</keyword>
<evidence type="ECO:0000256" key="7">
    <source>
        <dbReference type="ARBA" id="ARBA00023237"/>
    </source>
</evidence>
<reference evidence="14 15" key="1">
    <citation type="submission" date="2019-01" db="EMBL/GenBank/DDBJ databases">
        <title>Sinorhodobacter populi sp. nov. isolated from the symptomatic bark tissue of Populus euramericana canker.</title>
        <authorList>
            <person name="Xu G."/>
        </authorList>
    </citation>
    <scope>NUCLEOTIDE SEQUENCE [LARGE SCALE GENOMIC DNA]</scope>
    <source>
        <strain evidence="12 15">2D-5</strain>
        <strain evidence="13 14">SK2B-1</strain>
    </source>
</reference>
<name>A0A443J2Z3_9RHOB</name>
<evidence type="ECO:0000256" key="5">
    <source>
        <dbReference type="ARBA" id="ARBA00022737"/>
    </source>
</evidence>
<feature type="domain" description="POTRA" evidence="11">
    <location>
        <begin position="117"/>
        <end position="195"/>
    </location>
</feature>
<dbReference type="InterPro" id="IPR034746">
    <property type="entry name" value="POTRA"/>
</dbReference>
<feature type="transmembrane region" description="Helical" evidence="10">
    <location>
        <begin position="20"/>
        <end position="44"/>
    </location>
</feature>
<evidence type="ECO:0000313" key="14">
    <source>
        <dbReference type="Proteomes" id="UP000284476"/>
    </source>
</evidence>
<accession>A0A443JTZ2</accession>
<keyword evidence="4 8" id="KW-0732">Signal</keyword>
<evidence type="ECO:0000256" key="8">
    <source>
        <dbReference type="HAMAP-Rule" id="MF_01430"/>
    </source>
</evidence>
<dbReference type="EMBL" id="SAUZ01000002">
    <property type="protein sequence ID" value="RWR23975.1"/>
    <property type="molecule type" value="Genomic_DNA"/>
</dbReference>
<dbReference type="GO" id="GO:0009279">
    <property type="term" value="C:cell outer membrane"/>
    <property type="evidence" value="ECO:0007669"/>
    <property type="project" value="UniProtKB-SubCell"/>
</dbReference>
<dbReference type="PANTHER" id="PTHR12815">
    <property type="entry name" value="SORTING AND ASSEMBLY MACHINERY SAMM50 PROTEIN FAMILY MEMBER"/>
    <property type="match status" value="1"/>
</dbReference>
<dbReference type="InterPro" id="IPR000184">
    <property type="entry name" value="Bac_surfAg_D15"/>
</dbReference>
<dbReference type="HAMAP" id="MF_01430">
    <property type="entry name" value="OM_assembly_BamA"/>
    <property type="match status" value="1"/>
</dbReference>
<comment type="subunit">
    <text evidence="8">Part of the Bam complex.</text>
</comment>
<dbReference type="PROSITE" id="PS51779">
    <property type="entry name" value="POTRA"/>
    <property type="match status" value="3"/>
</dbReference>
<feature type="domain" description="POTRA" evidence="11">
    <location>
        <begin position="371"/>
        <end position="444"/>
    </location>
</feature>
<proteinExistence type="inferred from homology"/>
<dbReference type="Gene3D" id="3.10.20.310">
    <property type="entry name" value="membrane protein fhac"/>
    <property type="match status" value="5"/>
</dbReference>
<dbReference type="InterPro" id="IPR039910">
    <property type="entry name" value="D15-like"/>
</dbReference>
<reference evidence="14 15" key="2">
    <citation type="submission" date="2019-01" db="EMBL/GenBank/DDBJ databases">
        <authorList>
            <person name="Li Y."/>
        </authorList>
    </citation>
    <scope>NUCLEOTIDE SEQUENCE [LARGE SCALE GENOMIC DNA]</scope>
    <source>
        <strain evidence="12 15">2D-5</strain>
        <strain evidence="13 14">SK2B-1</strain>
    </source>
</reference>
<dbReference type="Proteomes" id="UP000285710">
    <property type="component" value="Unassembled WGS sequence"/>
</dbReference>
<keyword evidence="15" id="KW-1185">Reference proteome</keyword>
<keyword evidence="7 8" id="KW-0998">Cell outer membrane</keyword>
<dbReference type="PANTHER" id="PTHR12815:SF23">
    <property type="entry name" value="OUTER MEMBRANE PROTEIN ASSEMBLY FACTOR BAMA"/>
    <property type="match status" value="1"/>
</dbReference>
<comment type="caution">
    <text evidence="12">The sequence shown here is derived from an EMBL/GenBank/DDBJ whole genome shotgun (WGS) entry which is preliminary data.</text>
</comment>
<sequence>MTNRRQETTVAGRGLARWGLALRLTAAGLAGATAIGSVLVPVVAQAQDYRFTNIRIVGNERIEAATILSYANISSGAAISAGELNDAFQRIQGSGLFEKVELVPQGSTLTIQVQEFPTVNVVSFEGNSIMKDDALAKIVKTQPNHVFNPAVAEADADNIARGYAEASGRYGVRVDPKVIRRSGNRVDVAFEIIEGSVSEVQRIGFTGNHSYSNRRLRDVLATKQSGLLHAIISSDSFVPDRVDQDRQLLIDFYRSRGYPDVQVTGVSSEMARDRNAVFMTFNINEGQQYKFGNITTVSEIPELDAAEFSGLAKIRTGSIYSPNAIDIAVTRMEQLALRKGANFVRVDPRVTRDPRTQTLNVQFALVPGDRLFVERIDIEGNTTTQDNVVRREFRTVEGDPFNPREIRNSAERIRALGFFSNAEVNTRQGSGPDQVVVDVNVEEQPTGSLTFGASYGVSSGFGINVGLQESNFLGRGQYLGVQIGTTSDNQQSSIDFVEPYFLGRDLRARVHLWYNTSEDDNSAYSTKRLGITPSIEFPVSENSRLELRYTYSVDRLYNVTSEEEAAASGSSSWSSPILEREEGERTTSSVGYSYTWDTRRSGIDPRYGFTARFGQDIAGVGGDVESLRTTALLRAERKVWHEEVTLRAELEGGAVHKRGDTQLTVLDRFSGYGKVRGFESNGYGPRDRNAPNGDALGGKYFAALRLESEFPIGFPEEYGITGGLFWDTGSVWGLDDKIGAGGIEVDDGMKLRSAVGFSIYWRSAIGPLRLNFSRAVKKEEYDKVQNFDLTISTQF</sequence>
<comment type="similarity">
    <text evidence="8">Belongs to the BamA family.</text>
</comment>
<evidence type="ECO:0000256" key="3">
    <source>
        <dbReference type="ARBA" id="ARBA00022692"/>
    </source>
</evidence>
<dbReference type="InterPro" id="IPR023707">
    <property type="entry name" value="OM_assembly_BamA"/>
</dbReference>
<evidence type="ECO:0000256" key="1">
    <source>
        <dbReference type="ARBA" id="ARBA00004370"/>
    </source>
</evidence>
<dbReference type="RefSeq" id="WP_128207478.1">
    <property type="nucleotide sequence ID" value="NZ_JBHRSO010000011.1"/>
</dbReference>
<dbReference type="GO" id="GO:0051205">
    <property type="term" value="P:protein insertion into membrane"/>
    <property type="evidence" value="ECO:0007669"/>
    <property type="project" value="UniProtKB-UniRule"/>
</dbReference>
<evidence type="ECO:0000313" key="12">
    <source>
        <dbReference type="EMBL" id="RWR14822.1"/>
    </source>
</evidence>
<comment type="function">
    <text evidence="8">Part of the outer membrane protein assembly complex, which is involved in assembly and insertion of beta-barrel proteins into the outer membrane.</text>
</comment>
<evidence type="ECO:0000313" key="15">
    <source>
        <dbReference type="Proteomes" id="UP000285710"/>
    </source>
</evidence>
<comment type="subcellular location">
    <subcellularLocation>
        <location evidence="8">Cell outer membrane</location>
    </subcellularLocation>
    <subcellularLocation>
        <location evidence="1">Membrane</location>
    </subcellularLocation>
</comment>
<accession>A0A443J2Z3</accession>